<sequence length="492" mass="53237">MLTSPVADLMDTIVLLGGAVAPTTREAYGMANGMRMGGRVVSEVYCVTIVSINSATGDVDISQLPAMLTKAGYTPDPEVASFLDTAEITTLEYVHSQVVHTPPHTIDSEALCNFVKSASSKLLLRSECAADANGEAFGGREQSPPKKKRANSAKLDMDLHVNDPDAVYQKHLKWMNMGKVWRLAFPHVKRKVAVAVIDSGINWNDPDFAPLKGRVKKKSGSYLDGGWNFITDSSIMTFVDSHGTNVCKILAAKGNNSVGIAGVAPNVTLVPLQILDENGKGPLSRFLAALHMAIDLEVDIVSMSLGYYLSGAQARLMQRGLRAAQERGIALVSAIGYASELREDDYPCRYGGPLALCVAYMQDDKTRNVLHTNSGWGRRVDVAAYGTNIFTGRDENGELRYFNGSSAATPIVTALFAMLLSMDIDPMVAKRLILNNVDPVECEMPFLMPQTIRGGAINALRTVQRAIHLLPPHGLHRNDGSVLSALDSRVLH</sequence>
<dbReference type="AlphaFoldDB" id="A0A7J6MBA7"/>
<keyword evidence="4 7" id="KW-0720">Serine protease</keyword>
<proteinExistence type="inferred from homology"/>
<feature type="active site" description="Charge relay system" evidence="7">
    <location>
        <position position="406"/>
    </location>
</feature>
<reference evidence="9 10" key="1">
    <citation type="submission" date="2020-04" db="EMBL/GenBank/DDBJ databases">
        <title>Perkinsus olseni comparative genomics.</title>
        <authorList>
            <person name="Bogema D.R."/>
        </authorList>
    </citation>
    <scope>NUCLEOTIDE SEQUENCE [LARGE SCALE GENOMIC DNA]</scope>
    <source>
        <strain evidence="9">ATCC PRA-179</strain>
    </source>
</reference>
<dbReference type="EC" id="3.4.21.62" evidence="6"/>
<evidence type="ECO:0000256" key="7">
    <source>
        <dbReference type="PROSITE-ProRule" id="PRU01240"/>
    </source>
</evidence>
<dbReference type="PROSITE" id="PS51892">
    <property type="entry name" value="SUBTILASE"/>
    <property type="match status" value="1"/>
</dbReference>
<dbReference type="InterPro" id="IPR050131">
    <property type="entry name" value="Peptidase_S8_subtilisin-like"/>
</dbReference>
<comment type="catalytic activity">
    <reaction evidence="5">
        <text>Hydrolysis of proteins with broad specificity for peptide bonds, and a preference for a large uncharged residue in P1. Hydrolyzes peptide amides.</text>
        <dbReference type="EC" id="3.4.21.62"/>
    </reaction>
</comment>
<dbReference type="GO" id="GO:0004252">
    <property type="term" value="F:serine-type endopeptidase activity"/>
    <property type="evidence" value="ECO:0007669"/>
    <property type="project" value="UniProtKB-UniRule"/>
</dbReference>
<dbReference type="InterPro" id="IPR015500">
    <property type="entry name" value="Peptidase_S8_subtilisin-rel"/>
</dbReference>
<dbReference type="OrthoDB" id="206201at2759"/>
<keyword evidence="3 7" id="KW-0378">Hydrolase</keyword>
<organism evidence="9 10">
    <name type="scientific">Perkinsus olseni</name>
    <name type="common">Perkinsus atlanticus</name>
    <dbReference type="NCBI Taxonomy" id="32597"/>
    <lineage>
        <taxon>Eukaryota</taxon>
        <taxon>Sar</taxon>
        <taxon>Alveolata</taxon>
        <taxon>Perkinsozoa</taxon>
        <taxon>Perkinsea</taxon>
        <taxon>Perkinsida</taxon>
        <taxon>Perkinsidae</taxon>
        <taxon>Perkinsus</taxon>
    </lineage>
</organism>
<evidence type="ECO:0000256" key="3">
    <source>
        <dbReference type="ARBA" id="ARBA00022801"/>
    </source>
</evidence>
<comment type="caution">
    <text evidence="9">The sequence shown here is derived from an EMBL/GenBank/DDBJ whole genome shotgun (WGS) entry which is preliminary data.</text>
</comment>
<feature type="active site" description="Charge relay system" evidence="7">
    <location>
        <position position="198"/>
    </location>
</feature>
<dbReference type="PROSITE" id="PS00136">
    <property type="entry name" value="SUBTILASE_ASP"/>
    <property type="match status" value="1"/>
</dbReference>
<dbReference type="Pfam" id="PF00082">
    <property type="entry name" value="Peptidase_S8"/>
    <property type="match status" value="1"/>
</dbReference>
<evidence type="ECO:0000256" key="2">
    <source>
        <dbReference type="ARBA" id="ARBA00022670"/>
    </source>
</evidence>
<evidence type="ECO:0000256" key="6">
    <source>
        <dbReference type="ARBA" id="ARBA00023619"/>
    </source>
</evidence>
<comment type="similarity">
    <text evidence="1 7">Belongs to the peptidase S8 family.</text>
</comment>
<dbReference type="PRINTS" id="PR00723">
    <property type="entry name" value="SUBTILISIN"/>
</dbReference>
<dbReference type="InterPro" id="IPR023827">
    <property type="entry name" value="Peptidase_S8_Asp-AS"/>
</dbReference>
<dbReference type="Gene3D" id="3.40.50.200">
    <property type="entry name" value="Peptidase S8/S53 domain"/>
    <property type="match status" value="1"/>
</dbReference>
<dbReference type="InterPro" id="IPR036852">
    <property type="entry name" value="Peptidase_S8/S53_dom_sf"/>
</dbReference>
<dbReference type="PANTHER" id="PTHR43806">
    <property type="entry name" value="PEPTIDASE S8"/>
    <property type="match status" value="1"/>
</dbReference>
<feature type="active site" description="Charge relay system" evidence="7">
    <location>
        <position position="242"/>
    </location>
</feature>
<evidence type="ECO:0000256" key="4">
    <source>
        <dbReference type="ARBA" id="ARBA00022825"/>
    </source>
</evidence>
<evidence type="ECO:0000259" key="8">
    <source>
        <dbReference type="Pfam" id="PF00082"/>
    </source>
</evidence>
<evidence type="ECO:0000256" key="1">
    <source>
        <dbReference type="ARBA" id="ARBA00011073"/>
    </source>
</evidence>
<evidence type="ECO:0000313" key="10">
    <source>
        <dbReference type="Proteomes" id="UP000570595"/>
    </source>
</evidence>
<dbReference type="InterPro" id="IPR000209">
    <property type="entry name" value="Peptidase_S8/S53_dom"/>
</dbReference>
<accession>A0A7J6MBA7</accession>
<name>A0A7J6MBA7_PEROL</name>
<dbReference type="EMBL" id="JABAHT010000039">
    <property type="protein sequence ID" value="KAF4668291.1"/>
    <property type="molecule type" value="Genomic_DNA"/>
</dbReference>
<evidence type="ECO:0000256" key="5">
    <source>
        <dbReference type="ARBA" id="ARBA00023529"/>
    </source>
</evidence>
<feature type="domain" description="Peptidase S8/S53" evidence="8">
    <location>
        <begin position="190"/>
        <end position="436"/>
    </location>
</feature>
<dbReference type="GO" id="GO:0006508">
    <property type="term" value="P:proteolysis"/>
    <property type="evidence" value="ECO:0007669"/>
    <property type="project" value="UniProtKB-KW"/>
</dbReference>
<protein>
    <recommendedName>
        <fullName evidence="6">subtilisin</fullName>
        <ecNumber evidence="6">3.4.21.62</ecNumber>
    </recommendedName>
</protein>
<gene>
    <name evidence="9" type="ORF">FOZ61_006693</name>
</gene>
<dbReference type="PANTHER" id="PTHR43806:SF11">
    <property type="entry name" value="CEREVISIN-RELATED"/>
    <property type="match status" value="1"/>
</dbReference>
<keyword evidence="2 7" id="KW-0645">Protease</keyword>
<dbReference type="SUPFAM" id="SSF52743">
    <property type="entry name" value="Subtilisin-like"/>
    <property type="match status" value="1"/>
</dbReference>
<dbReference type="Proteomes" id="UP000570595">
    <property type="component" value="Unassembled WGS sequence"/>
</dbReference>
<evidence type="ECO:0000313" key="9">
    <source>
        <dbReference type="EMBL" id="KAF4668291.1"/>
    </source>
</evidence>